<dbReference type="RefSeq" id="WP_127821863.1">
    <property type="nucleotide sequence ID" value="NZ_RWGX02000016.1"/>
</dbReference>
<proteinExistence type="predicted"/>
<evidence type="ECO:0000313" key="1">
    <source>
        <dbReference type="EMBL" id="RVU87622.1"/>
    </source>
</evidence>
<name>A0AA94F3Q6_9FLAO</name>
<dbReference type="AlphaFoldDB" id="A0AA94F3Q6"/>
<dbReference type="EMBL" id="RWGX01000004">
    <property type="protein sequence ID" value="RVU87622.1"/>
    <property type="molecule type" value="Genomic_DNA"/>
</dbReference>
<evidence type="ECO:0008006" key="2">
    <source>
        <dbReference type="Google" id="ProtNLM"/>
    </source>
</evidence>
<sequence length="769" mass="90678">MSFKLLAIRPLDGCNEKFLKNLEENRIYQFYNDYTFHDENGVIKDFGKDNYKEVEKIEYKETVPADLYDQDNLKINVSAIVGKNGSGKSALVELLIASLLKISLFIDENFIKAEDLYEIVKGDETSYNSDVNKFKESLNVDLDKLNVELYFEHRANKVIKKDNGKYATNGIEAYKIRTVHFVDNKIKFIIDRELDKSGKQIIEICFKMDELSDEEKKNNMSKELFYFMKDFFYSIVMNYSHYAFNNKEVGEWIRGVFHKNDSYQLPMVINPYRDKGNIDINNENDLARARLIANILSESSLRLIQEKKEITHIDISIDETKFLNFNNEDGDFRILNSKKERTEIIEKLLNKFYPLIGGKKHTISENLFSGYAVDYLVVKMYKLVWYKVFEDYKDCFETKEEIINDNDEIRRFKIKNINSELFEDYINALENDSSHLTFKIRQALFFICQSYLDKNTKDLGFLEIQSLEQMLKSAKNALKKRTYNRNAFRDVKYLTSDGSKIDNLTPRLDDIPDDITIYEIVPSFFKIEFYFNENKQDAFSKLSSGQRQKIYLLHTVIYHIRNLISVQRIRGEKSIQELIQYQNINVVFDEIELYFHPEFQRSFIQDFLHYLKALNIKTYESINLLFITHSPFILSDIPKQNVLFLEVKEGKSQPSDYKGDNTFGENIHEMFAGGFFMESTKGAFAKKIIEELVSDLIDFEQGKKSKEEYLSMQHGLYKKVELIGETYIREVLKTHILQVEARFNVKDFLQRKKIELENQLNNINKELNE</sequence>
<dbReference type="InterPro" id="IPR027417">
    <property type="entry name" value="P-loop_NTPase"/>
</dbReference>
<protein>
    <recommendedName>
        <fullName evidence="2">ATPase AAA-type core domain-containing protein</fullName>
    </recommendedName>
</protein>
<accession>A0AA94F3Q6</accession>
<comment type="caution">
    <text evidence="1">The sequence shown here is derived from an EMBL/GenBank/DDBJ whole genome shotgun (WGS) entry which is preliminary data.</text>
</comment>
<reference evidence="1" key="1">
    <citation type="submission" date="2018-12" db="EMBL/GenBank/DDBJ databases">
        <title>Draft genome sequence of Flaovobacterium columnare BGFS27 isolated from channel catfish in Alabama.</title>
        <authorList>
            <person name="Cai W."/>
            <person name="Arias C."/>
        </authorList>
    </citation>
    <scope>NUCLEOTIDE SEQUENCE [LARGE SCALE GENOMIC DNA]</scope>
    <source>
        <strain evidence="1">BGFS27</strain>
    </source>
</reference>
<organism evidence="1">
    <name type="scientific">Flavobacterium columnare</name>
    <dbReference type="NCBI Taxonomy" id="996"/>
    <lineage>
        <taxon>Bacteria</taxon>
        <taxon>Pseudomonadati</taxon>
        <taxon>Bacteroidota</taxon>
        <taxon>Flavobacteriia</taxon>
        <taxon>Flavobacteriales</taxon>
        <taxon>Flavobacteriaceae</taxon>
        <taxon>Flavobacterium</taxon>
    </lineage>
</organism>
<dbReference type="SUPFAM" id="SSF52540">
    <property type="entry name" value="P-loop containing nucleoside triphosphate hydrolases"/>
    <property type="match status" value="1"/>
</dbReference>
<gene>
    <name evidence="1" type="ORF">EJB19_05160</name>
</gene>